<dbReference type="SUPFAM" id="SSF53822">
    <property type="entry name" value="Periplasmic binding protein-like I"/>
    <property type="match status" value="1"/>
</dbReference>
<feature type="domain" description="HTH lacI-type" evidence="4">
    <location>
        <begin position="5"/>
        <end position="59"/>
    </location>
</feature>
<dbReference type="PROSITE" id="PS50932">
    <property type="entry name" value="HTH_LACI_2"/>
    <property type="match status" value="1"/>
</dbReference>
<sequence>MPKKPGLKDIAAAAGVAVSTVSHVLNGTASISEEVRARVMEAARELGYLARRQARASIASLSKVLLAVPESAMPSNDVNLVSWTILSALTRDAEERGIRITPFPIGPDTPVTAVAEAARKAGAEGIILFNDDREPLLKAIAESGIPAVLINGEDPYMHLDSVTPGNRFAAQMAVRQLLALGHRRILHLTWNGRKTVRRRLDGFRDAMAEAGRPDEDALVLMAASFTPDDGEAAMAAWLAQHPDLAGVTAVFCSADNLAFGAMKAIKARGLTIPGDLSVVGFDGVALGELHDPPLATVSVPMEQFGRAALGLIEQRSLGGDRVRAAHRLELGCNLIERASLARVRR</sequence>
<keyword evidence="3" id="KW-0804">Transcription</keyword>
<dbReference type="AlphaFoldDB" id="A0AAE4YA06"/>
<dbReference type="GO" id="GO:0003700">
    <property type="term" value="F:DNA-binding transcription factor activity"/>
    <property type="evidence" value="ECO:0007669"/>
    <property type="project" value="TreeGrafter"/>
</dbReference>
<dbReference type="CDD" id="cd06267">
    <property type="entry name" value="PBP1_LacI_sugar_binding-like"/>
    <property type="match status" value="1"/>
</dbReference>
<evidence type="ECO:0000256" key="2">
    <source>
        <dbReference type="ARBA" id="ARBA00023125"/>
    </source>
</evidence>
<reference evidence="5" key="1">
    <citation type="submission" date="2020-01" db="EMBL/GenBank/DDBJ databases">
        <authorList>
            <person name="Chen W.-M."/>
        </authorList>
    </citation>
    <scope>NUCLEOTIDE SEQUENCE</scope>
    <source>
        <strain evidence="5">CYK-10</strain>
    </source>
</reference>
<evidence type="ECO:0000313" key="6">
    <source>
        <dbReference type="Proteomes" id="UP001193501"/>
    </source>
</evidence>
<dbReference type="PANTHER" id="PTHR30146">
    <property type="entry name" value="LACI-RELATED TRANSCRIPTIONAL REPRESSOR"/>
    <property type="match status" value="1"/>
</dbReference>
<evidence type="ECO:0000259" key="4">
    <source>
        <dbReference type="PROSITE" id="PS50932"/>
    </source>
</evidence>
<evidence type="ECO:0000256" key="3">
    <source>
        <dbReference type="ARBA" id="ARBA00023163"/>
    </source>
</evidence>
<dbReference type="Pfam" id="PF13377">
    <property type="entry name" value="Peripla_BP_3"/>
    <property type="match status" value="1"/>
</dbReference>
<dbReference type="InterPro" id="IPR000843">
    <property type="entry name" value="HTH_LacI"/>
</dbReference>
<keyword evidence="1" id="KW-0805">Transcription regulation</keyword>
<evidence type="ECO:0000313" key="5">
    <source>
        <dbReference type="EMBL" id="NBZ86474.1"/>
    </source>
</evidence>
<dbReference type="SMART" id="SM00354">
    <property type="entry name" value="HTH_LACI"/>
    <property type="match status" value="1"/>
</dbReference>
<keyword evidence="2" id="KW-0238">DNA-binding</keyword>
<dbReference type="Pfam" id="PF00356">
    <property type="entry name" value="LacI"/>
    <property type="match status" value="1"/>
</dbReference>
<dbReference type="SUPFAM" id="SSF47413">
    <property type="entry name" value="lambda repressor-like DNA-binding domains"/>
    <property type="match status" value="1"/>
</dbReference>
<dbReference type="PANTHER" id="PTHR30146:SF109">
    <property type="entry name" value="HTH-TYPE TRANSCRIPTIONAL REGULATOR GALS"/>
    <property type="match status" value="1"/>
</dbReference>
<accession>A0AAE4YA06</accession>
<evidence type="ECO:0000256" key="1">
    <source>
        <dbReference type="ARBA" id="ARBA00023015"/>
    </source>
</evidence>
<dbReference type="InterPro" id="IPR046335">
    <property type="entry name" value="LacI/GalR-like_sensor"/>
</dbReference>
<proteinExistence type="predicted"/>
<dbReference type="InterPro" id="IPR010982">
    <property type="entry name" value="Lambda_DNA-bd_dom_sf"/>
</dbReference>
<dbReference type="Proteomes" id="UP001193501">
    <property type="component" value="Unassembled WGS sequence"/>
</dbReference>
<comment type="caution">
    <text evidence="5">The sequence shown here is derived from an EMBL/GenBank/DDBJ whole genome shotgun (WGS) entry which is preliminary data.</text>
</comment>
<dbReference type="Gene3D" id="3.40.50.2300">
    <property type="match status" value="2"/>
</dbReference>
<dbReference type="Gene3D" id="1.10.260.40">
    <property type="entry name" value="lambda repressor-like DNA-binding domains"/>
    <property type="match status" value="1"/>
</dbReference>
<dbReference type="CDD" id="cd01392">
    <property type="entry name" value="HTH_LacI"/>
    <property type="match status" value="1"/>
</dbReference>
<protein>
    <submittedName>
        <fullName evidence="5">Substrate-binding domain-containing protein</fullName>
    </submittedName>
</protein>
<dbReference type="GO" id="GO:0000976">
    <property type="term" value="F:transcription cis-regulatory region binding"/>
    <property type="evidence" value="ECO:0007669"/>
    <property type="project" value="TreeGrafter"/>
</dbReference>
<keyword evidence="6" id="KW-1185">Reference proteome</keyword>
<gene>
    <name evidence="5" type="ORF">GV832_02680</name>
</gene>
<dbReference type="InterPro" id="IPR028082">
    <property type="entry name" value="Peripla_BP_I"/>
</dbReference>
<dbReference type="EMBL" id="JAABNR010000002">
    <property type="protein sequence ID" value="NBZ86474.1"/>
    <property type="molecule type" value="Genomic_DNA"/>
</dbReference>
<organism evidence="5 6">
    <name type="scientific">Stagnihabitans tardus</name>
    <dbReference type="NCBI Taxonomy" id="2699202"/>
    <lineage>
        <taxon>Bacteria</taxon>
        <taxon>Pseudomonadati</taxon>
        <taxon>Pseudomonadota</taxon>
        <taxon>Alphaproteobacteria</taxon>
        <taxon>Rhodobacterales</taxon>
        <taxon>Paracoccaceae</taxon>
        <taxon>Stagnihabitans</taxon>
    </lineage>
</organism>
<name>A0AAE4YA06_9RHOB</name>